<name>A0AAW0C9T0_9AGAR</name>
<proteinExistence type="predicted"/>
<comment type="caution">
    <text evidence="1">The sequence shown here is derived from an EMBL/GenBank/DDBJ whole genome shotgun (WGS) entry which is preliminary data.</text>
</comment>
<protein>
    <submittedName>
        <fullName evidence="1">Uncharacterized protein</fullName>
    </submittedName>
</protein>
<sequence>MECTRQYQSTDVKVWDNYSARTLSFGKETAVQAIQQDNARVNTAMQQDIGELATQTSPLSQSTQAGHQLASPQLHLSEQLQGTETSHSGHNYWPSKAVFESPIGFTSFSTPPSAGPARCARVPTYGWCTACRGSAPNPAWIFFAGFRARGAALPLAALAGARRRGPRACNEALDQHYKAICVAGKSESIEALK</sequence>
<accession>A0AAW0C9T0</accession>
<reference evidence="1 2" key="1">
    <citation type="journal article" date="2024" name="J Genomics">
        <title>Draft genome sequencing and assembly of Favolaschia claudopus CIRM-BRFM 2984 isolated from oak limbs.</title>
        <authorList>
            <person name="Navarro D."/>
            <person name="Drula E."/>
            <person name="Chaduli D."/>
            <person name="Cazenave R."/>
            <person name="Ahrendt S."/>
            <person name="Wang J."/>
            <person name="Lipzen A."/>
            <person name="Daum C."/>
            <person name="Barry K."/>
            <person name="Grigoriev I.V."/>
            <person name="Favel A."/>
            <person name="Rosso M.N."/>
            <person name="Martin F."/>
        </authorList>
    </citation>
    <scope>NUCLEOTIDE SEQUENCE [LARGE SCALE GENOMIC DNA]</scope>
    <source>
        <strain evidence="1 2">CIRM-BRFM 2984</strain>
    </source>
</reference>
<organism evidence="1 2">
    <name type="scientific">Favolaschia claudopus</name>
    <dbReference type="NCBI Taxonomy" id="2862362"/>
    <lineage>
        <taxon>Eukaryota</taxon>
        <taxon>Fungi</taxon>
        <taxon>Dikarya</taxon>
        <taxon>Basidiomycota</taxon>
        <taxon>Agaricomycotina</taxon>
        <taxon>Agaricomycetes</taxon>
        <taxon>Agaricomycetidae</taxon>
        <taxon>Agaricales</taxon>
        <taxon>Marasmiineae</taxon>
        <taxon>Mycenaceae</taxon>
        <taxon>Favolaschia</taxon>
    </lineage>
</organism>
<gene>
    <name evidence="1" type="ORF">R3P38DRAFT_2772493</name>
</gene>
<evidence type="ECO:0000313" key="1">
    <source>
        <dbReference type="EMBL" id="KAK7034445.1"/>
    </source>
</evidence>
<evidence type="ECO:0000313" key="2">
    <source>
        <dbReference type="Proteomes" id="UP001362999"/>
    </source>
</evidence>
<dbReference type="AlphaFoldDB" id="A0AAW0C9T0"/>
<dbReference type="Proteomes" id="UP001362999">
    <property type="component" value="Unassembled WGS sequence"/>
</dbReference>
<keyword evidence="2" id="KW-1185">Reference proteome</keyword>
<dbReference type="EMBL" id="JAWWNJ010000021">
    <property type="protein sequence ID" value="KAK7034445.1"/>
    <property type="molecule type" value="Genomic_DNA"/>
</dbReference>